<keyword evidence="3" id="KW-1185">Reference proteome</keyword>
<evidence type="ECO:0000313" key="2">
    <source>
        <dbReference type="EMBL" id="GJT59973.1"/>
    </source>
</evidence>
<proteinExistence type="predicted"/>
<sequence>MAISFGLTLLLVLPPSHGILIKNVSRDPFPKLTEFRADDYAVLVAHPAPFQKFPEPFLCLIRMSHTYTIDEDTYPSFLHNDGMEMDLLTFIHMADPTKVKVGERERAEEEARLLDSTVGRVVSLLPVAPDHADSELEASVE</sequence>
<name>A0ABQ5FAR9_9ASTR</name>
<accession>A0ABQ5FAR9</accession>
<reference evidence="2" key="1">
    <citation type="journal article" date="2022" name="Int. J. Mol. Sci.">
        <title>Draft Genome of Tanacetum Coccineum: Genomic Comparison of Closely Related Tanacetum-Family Plants.</title>
        <authorList>
            <person name="Yamashiro T."/>
            <person name="Shiraishi A."/>
            <person name="Nakayama K."/>
            <person name="Satake H."/>
        </authorList>
    </citation>
    <scope>NUCLEOTIDE SEQUENCE</scope>
</reference>
<organism evidence="2 3">
    <name type="scientific">Tanacetum coccineum</name>
    <dbReference type="NCBI Taxonomy" id="301880"/>
    <lineage>
        <taxon>Eukaryota</taxon>
        <taxon>Viridiplantae</taxon>
        <taxon>Streptophyta</taxon>
        <taxon>Embryophyta</taxon>
        <taxon>Tracheophyta</taxon>
        <taxon>Spermatophyta</taxon>
        <taxon>Magnoliopsida</taxon>
        <taxon>eudicotyledons</taxon>
        <taxon>Gunneridae</taxon>
        <taxon>Pentapetalae</taxon>
        <taxon>asterids</taxon>
        <taxon>campanulids</taxon>
        <taxon>Asterales</taxon>
        <taxon>Asteraceae</taxon>
        <taxon>Asteroideae</taxon>
        <taxon>Anthemideae</taxon>
        <taxon>Anthemidinae</taxon>
        <taxon>Tanacetum</taxon>
    </lineage>
</organism>
<reference evidence="2" key="2">
    <citation type="submission" date="2022-01" db="EMBL/GenBank/DDBJ databases">
        <authorList>
            <person name="Yamashiro T."/>
            <person name="Shiraishi A."/>
            <person name="Satake H."/>
            <person name="Nakayama K."/>
        </authorList>
    </citation>
    <scope>NUCLEOTIDE SEQUENCE</scope>
</reference>
<dbReference type="EMBL" id="BQNB010017156">
    <property type="protein sequence ID" value="GJT59973.1"/>
    <property type="molecule type" value="Genomic_DNA"/>
</dbReference>
<feature type="signal peptide" evidence="1">
    <location>
        <begin position="1"/>
        <end position="18"/>
    </location>
</feature>
<gene>
    <name evidence="2" type="ORF">Tco_1003506</name>
</gene>
<feature type="chain" id="PRO_5046891645" evidence="1">
    <location>
        <begin position="19"/>
        <end position="141"/>
    </location>
</feature>
<keyword evidence="1" id="KW-0732">Signal</keyword>
<comment type="caution">
    <text evidence="2">The sequence shown here is derived from an EMBL/GenBank/DDBJ whole genome shotgun (WGS) entry which is preliminary data.</text>
</comment>
<evidence type="ECO:0000313" key="3">
    <source>
        <dbReference type="Proteomes" id="UP001151760"/>
    </source>
</evidence>
<dbReference type="Proteomes" id="UP001151760">
    <property type="component" value="Unassembled WGS sequence"/>
</dbReference>
<protein>
    <submittedName>
        <fullName evidence="2">Uncharacterized protein</fullName>
    </submittedName>
</protein>
<evidence type="ECO:0000256" key="1">
    <source>
        <dbReference type="SAM" id="SignalP"/>
    </source>
</evidence>